<organism evidence="2 3">
    <name type="scientific">Candidatus Saganbacteria bacterium</name>
    <dbReference type="NCBI Taxonomy" id="2575572"/>
    <lineage>
        <taxon>Bacteria</taxon>
        <taxon>Bacillati</taxon>
        <taxon>Saganbacteria</taxon>
    </lineage>
</organism>
<reference evidence="2" key="1">
    <citation type="submission" date="2020-07" db="EMBL/GenBank/DDBJ databases">
        <title>Huge and variable diversity of episymbiotic CPR bacteria and DPANN archaea in groundwater ecosystems.</title>
        <authorList>
            <person name="He C.Y."/>
            <person name="Keren R."/>
            <person name="Whittaker M."/>
            <person name="Farag I.F."/>
            <person name="Doudna J."/>
            <person name="Cate J.H.D."/>
            <person name="Banfield J.F."/>
        </authorList>
    </citation>
    <scope>NUCLEOTIDE SEQUENCE</scope>
    <source>
        <strain evidence="2">NC_groundwater_1860_Pr3_B-0.1um_51_7</strain>
    </source>
</reference>
<comment type="caution">
    <text evidence="2">The sequence shown here is derived from an EMBL/GenBank/DDBJ whole genome shotgun (WGS) entry which is preliminary data.</text>
</comment>
<dbReference type="AlphaFoldDB" id="A0A9D6YVP6"/>
<feature type="transmembrane region" description="Helical" evidence="1">
    <location>
        <begin position="38"/>
        <end position="62"/>
    </location>
</feature>
<evidence type="ECO:0000313" key="3">
    <source>
        <dbReference type="Proteomes" id="UP000808761"/>
    </source>
</evidence>
<proteinExistence type="predicted"/>
<dbReference type="EMBL" id="JACRKR010000046">
    <property type="protein sequence ID" value="MBI5078571.1"/>
    <property type="molecule type" value="Genomic_DNA"/>
</dbReference>
<gene>
    <name evidence="2" type="ORF">HZB08_00925</name>
</gene>
<keyword evidence="1" id="KW-0472">Membrane</keyword>
<keyword evidence="1" id="KW-0812">Transmembrane</keyword>
<sequence length="94" mass="10484">MYSFLLTGNAMFFSTLVSAAIVLYLLSRQYKIGNAGEGIRVGAVWLVIDALLEYCIIVQPFSRSNFSFYTWAVLLRYLLIIVIPAAVGASVEKR</sequence>
<keyword evidence="1" id="KW-1133">Transmembrane helix</keyword>
<name>A0A9D6YVP6_UNCSA</name>
<feature type="transmembrane region" description="Helical" evidence="1">
    <location>
        <begin position="6"/>
        <end position="26"/>
    </location>
</feature>
<accession>A0A9D6YVP6</accession>
<dbReference type="Proteomes" id="UP000808761">
    <property type="component" value="Unassembled WGS sequence"/>
</dbReference>
<protein>
    <submittedName>
        <fullName evidence="2">Uncharacterized protein</fullName>
    </submittedName>
</protein>
<feature type="transmembrane region" description="Helical" evidence="1">
    <location>
        <begin position="68"/>
        <end position="91"/>
    </location>
</feature>
<evidence type="ECO:0000313" key="2">
    <source>
        <dbReference type="EMBL" id="MBI5078571.1"/>
    </source>
</evidence>
<evidence type="ECO:0000256" key="1">
    <source>
        <dbReference type="SAM" id="Phobius"/>
    </source>
</evidence>